<feature type="compositionally biased region" description="Low complexity" evidence="1">
    <location>
        <begin position="1"/>
        <end position="12"/>
    </location>
</feature>
<proteinExistence type="predicted"/>
<evidence type="ECO:0000313" key="3">
    <source>
        <dbReference type="Proteomes" id="UP000245783"/>
    </source>
</evidence>
<dbReference type="InParanoid" id="A0A316VYT2"/>
<protein>
    <submittedName>
        <fullName evidence="2">Uncharacterized protein</fullName>
    </submittedName>
</protein>
<dbReference type="Proteomes" id="UP000245783">
    <property type="component" value="Unassembled WGS sequence"/>
</dbReference>
<feature type="region of interest" description="Disordered" evidence="1">
    <location>
        <begin position="1"/>
        <end position="29"/>
    </location>
</feature>
<dbReference type="AlphaFoldDB" id="A0A316VYT2"/>
<evidence type="ECO:0000313" key="2">
    <source>
        <dbReference type="EMBL" id="PWN42660.1"/>
    </source>
</evidence>
<keyword evidence="3" id="KW-1185">Reference proteome</keyword>
<dbReference type="EMBL" id="KZ819377">
    <property type="protein sequence ID" value="PWN42660.1"/>
    <property type="molecule type" value="Genomic_DNA"/>
</dbReference>
<sequence>MLVKQQQQQQQQRIQDLPLRPFASRHKGPDATPSLTFVWSASSPSLEAPLVLCLIRLPVLEYVLACAWMHMVRRA</sequence>
<accession>A0A316VYT2</accession>
<dbReference type="RefSeq" id="XP_025369820.1">
    <property type="nucleotide sequence ID" value="XM_025513863.1"/>
</dbReference>
<reference evidence="2 3" key="1">
    <citation type="journal article" date="2018" name="Mol. Biol. Evol.">
        <title>Broad Genomic Sampling Reveals a Smut Pathogenic Ancestry of the Fungal Clade Ustilaginomycotina.</title>
        <authorList>
            <person name="Kijpornyongpan T."/>
            <person name="Mondo S.J."/>
            <person name="Barry K."/>
            <person name="Sandor L."/>
            <person name="Lee J."/>
            <person name="Lipzen A."/>
            <person name="Pangilinan J."/>
            <person name="LaButti K."/>
            <person name="Hainaut M."/>
            <person name="Henrissat B."/>
            <person name="Grigoriev I.V."/>
            <person name="Spatafora J.W."/>
            <person name="Aime M.C."/>
        </authorList>
    </citation>
    <scope>NUCLEOTIDE SEQUENCE [LARGE SCALE GENOMIC DNA]</scope>
    <source>
        <strain evidence="2 3">MCA 4658</strain>
    </source>
</reference>
<name>A0A316VYT2_9BASI</name>
<organism evidence="2 3">
    <name type="scientific">Ceraceosorus guamensis</name>
    <dbReference type="NCBI Taxonomy" id="1522189"/>
    <lineage>
        <taxon>Eukaryota</taxon>
        <taxon>Fungi</taxon>
        <taxon>Dikarya</taxon>
        <taxon>Basidiomycota</taxon>
        <taxon>Ustilaginomycotina</taxon>
        <taxon>Exobasidiomycetes</taxon>
        <taxon>Ceraceosorales</taxon>
        <taxon>Ceraceosoraceae</taxon>
        <taxon>Ceraceosorus</taxon>
    </lineage>
</organism>
<dbReference type="GeneID" id="37035733"/>
<evidence type="ECO:0000256" key="1">
    <source>
        <dbReference type="SAM" id="MobiDB-lite"/>
    </source>
</evidence>
<gene>
    <name evidence="2" type="ORF">IE81DRAFT_323205</name>
</gene>